<gene>
    <name evidence="2" type="ORF">THAOC_11860</name>
</gene>
<feature type="compositionally biased region" description="Low complexity" evidence="1">
    <location>
        <begin position="146"/>
        <end position="155"/>
    </location>
</feature>
<evidence type="ECO:0000313" key="3">
    <source>
        <dbReference type="Proteomes" id="UP000266841"/>
    </source>
</evidence>
<dbReference type="AlphaFoldDB" id="K0SQ89"/>
<feature type="compositionally biased region" description="Low complexity" evidence="1">
    <location>
        <begin position="38"/>
        <end position="51"/>
    </location>
</feature>
<proteinExistence type="predicted"/>
<protein>
    <submittedName>
        <fullName evidence="2">Uncharacterized protein</fullName>
    </submittedName>
</protein>
<reference evidence="2 3" key="1">
    <citation type="journal article" date="2012" name="Genome Biol.">
        <title>Genome and low-iron response of an oceanic diatom adapted to chronic iron limitation.</title>
        <authorList>
            <person name="Lommer M."/>
            <person name="Specht M."/>
            <person name="Roy A.S."/>
            <person name="Kraemer L."/>
            <person name="Andreson R."/>
            <person name="Gutowska M.A."/>
            <person name="Wolf J."/>
            <person name="Bergner S.V."/>
            <person name="Schilhabel M.B."/>
            <person name="Klostermeier U.C."/>
            <person name="Beiko R.G."/>
            <person name="Rosenstiel P."/>
            <person name="Hippler M."/>
            <person name="Laroche J."/>
        </authorList>
    </citation>
    <scope>NUCLEOTIDE SEQUENCE [LARGE SCALE GENOMIC DNA]</scope>
    <source>
        <strain evidence="2 3">CCMP1005</strain>
    </source>
</reference>
<organism evidence="2 3">
    <name type="scientific">Thalassiosira oceanica</name>
    <name type="common">Marine diatom</name>
    <dbReference type="NCBI Taxonomy" id="159749"/>
    <lineage>
        <taxon>Eukaryota</taxon>
        <taxon>Sar</taxon>
        <taxon>Stramenopiles</taxon>
        <taxon>Ochrophyta</taxon>
        <taxon>Bacillariophyta</taxon>
        <taxon>Coscinodiscophyceae</taxon>
        <taxon>Thalassiosirophycidae</taxon>
        <taxon>Thalassiosirales</taxon>
        <taxon>Thalassiosiraceae</taxon>
        <taxon>Thalassiosira</taxon>
    </lineage>
</organism>
<feature type="compositionally biased region" description="Basic residues" evidence="1">
    <location>
        <begin position="28"/>
        <end position="37"/>
    </location>
</feature>
<feature type="compositionally biased region" description="Polar residues" evidence="1">
    <location>
        <begin position="69"/>
        <end position="80"/>
    </location>
</feature>
<sequence>MNQDDLLPRTAPPSPSARRRLPDPPTARRARTTRRGRTSPSSGPSAPRAGTGPRGARRRRGAARPSREFASTPQALTGTPSRAWPELEGPVVVTEGVPVRARGVLANSREGRAAPRRRRAPRGPVPARGAEGPDEEEVRPRRVVRAPRAVGGPGG</sequence>
<evidence type="ECO:0000256" key="1">
    <source>
        <dbReference type="SAM" id="MobiDB-lite"/>
    </source>
</evidence>
<feature type="region of interest" description="Disordered" evidence="1">
    <location>
        <begin position="1"/>
        <end position="155"/>
    </location>
</feature>
<evidence type="ECO:0000313" key="2">
    <source>
        <dbReference type="EMBL" id="EJK67139.1"/>
    </source>
</evidence>
<feature type="compositionally biased region" description="Low complexity" evidence="1">
    <location>
        <begin position="86"/>
        <end position="99"/>
    </location>
</feature>
<accession>K0SQ89</accession>
<name>K0SQ89_THAOC</name>
<keyword evidence="3" id="KW-1185">Reference proteome</keyword>
<dbReference type="EMBL" id="AGNL01013618">
    <property type="protein sequence ID" value="EJK67139.1"/>
    <property type="molecule type" value="Genomic_DNA"/>
</dbReference>
<comment type="caution">
    <text evidence="2">The sequence shown here is derived from an EMBL/GenBank/DDBJ whole genome shotgun (WGS) entry which is preliminary data.</text>
</comment>
<dbReference type="Proteomes" id="UP000266841">
    <property type="component" value="Unassembled WGS sequence"/>
</dbReference>